<dbReference type="AlphaFoldDB" id="A0AB34IHY0"/>
<accession>A0AB34IHY0</accession>
<comment type="caution">
    <text evidence="1">The sequence shown here is derived from an EMBL/GenBank/DDBJ whole genome shotgun (WGS) entry which is preliminary data.</text>
</comment>
<organism evidence="1 2">
    <name type="scientific">Prymnesium parvum</name>
    <name type="common">Toxic golden alga</name>
    <dbReference type="NCBI Taxonomy" id="97485"/>
    <lineage>
        <taxon>Eukaryota</taxon>
        <taxon>Haptista</taxon>
        <taxon>Haptophyta</taxon>
        <taxon>Prymnesiophyceae</taxon>
        <taxon>Prymnesiales</taxon>
        <taxon>Prymnesiaceae</taxon>
        <taxon>Prymnesium</taxon>
    </lineage>
</organism>
<dbReference type="EMBL" id="JBGBPQ010000026">
    <property type="protein sequence ID" value="KAL1499146.1"/>
    <property type="molecule type" value="Genomic_DNA"/>
</dbReference>
<evidence type="ECO:0000313" key="1">
    <source>
        <dbReference type="EMBL" id="KAL1499146.1"/>
    </source>
</evidence>
<gene>
    <name evidence="1" type="ORF">AB1Y20_013657</name>
</gene>
<proteinExistence type="predicted"/>
<dbReference type="Proteomes" id="UP001515480">
    <property type="component" value="Unassembled WGS sequence"/>
</dbReference>
<sequence>MEVVVVLSPHALERGVAAEIGARLHRRFPLRGMRLAPLPPSLASELPAAPPPPLCDSSRPATSPPRFLFTLWEADPAAAERFVGSPDDPPAGSLRHEFGVAALLGAFASPRLAEFPVELRLCRSAAGLRLSIARRAPLALTVARRGEGCAIAIAAREGAAHEAHAAPRRAAVS</sequence>
<keyword evidence="2" id="KW-1185">Reference proteome</keyword>
<protein>
    <submittedName>
        <fullName evidence="1">Uncharacterized protein</fullName>
    </submittedName>
</protein>
<reference evidence="1 2" key="1">
    <citation type="journal article" date="2024" name="Science">
        <title>Giant polyketide synthase enzymes in the biosynthesis of giant marine polyether toxins.</title>
        <authorList>
            <person name="Fallon T.R."/>
            <person name="Shende V.V."/>
            <person name="Wierzbicki I.H."/>
            <person name="Pendleton A.L."/>
            <person name="Watervoot N.F."/>
            <person name="Auber R.P."/>
            <person name="Gonzalez D.J."/>
            <person name="Wisecaver J.H."/>
            <person name="Moore B.S."/>
        </authorList>
    </citation>
    <scope>NUCLEOTIDE SEQUENCE [LARGE SCALE GENOMIC DNA]</scope>
    <source>
        <strain evidence="1 2">12B1</strain>
    </source>
</reference>
<name>A0AB34IHY0_PRYPA</name>
<evidence type="ECO:0000313" key="2">
    <source>
        <dbReference type="Proteomes" id="UP001515480"/>
    </source>
</evidence>